<dbReference type="EMBL" id="VBAO01000132">
    <property type="protein sequence ID" value="TMI82329.1"/>
    <property type="molecule type" value="Genomic_DNA"/>
</dbReference>
<protein>
    <recommendedName>
        <fullName evidence="4">DNA-binding protein</fullName>
    </recommendedName>
</protein>
<accession>A0A537JFL5</accession>
<feature type="chain" id="PRO_5021717438" description="DNA-binding protein" evidence="1">
    <location>
        <begin position="25"/>
        <end position="122"/>
    </location>
</feature>
<evidence type="ECO:0000313" key="2">
    <source>
        <dbReference type="EMBL" id="TMI82329.1"/>
    </source>
</evidence>
<sequence length="122" mass="13786">MTRALRLWGLALVLLTAGILPALAQQIVTVSALLQHPERYDGQTITVTGQVTAYRERVSARGNAYTTFRLHDRTAEVSVFVWKRAGLGNGANVRITGKFQREKHVGRYTFYNEIQAERVERL</sequence>
<comment type="caution">
    <text evidence="2">The sequence shown here is derived from an EMBL/GenBank/DDBJ whole genome shotgun (WGS) entry which is preliminary data.</text>
</comment>
<organism evidence="2 3">
    <name type="scientific">Candidatus Segetimicrobium genomatis</name>
    <dbReference type="NCBI Taxonomy" id="2569760"/>
    <lineage>
        <taxon>Bacteria</taxon>
        <taxon>Bacillati</taxon>
        <taxon>Candidatus Sysuimicrobiota</taxon>
        <taxon>Candidatus Sysuimicrobiia</taxon>
        <taxon>Candidatus Sysuimicrobiales</taxon>
        <taxon>Candidatus Segetimicrobiaceae</taxon>
        <taxon>Candidatus Segetimicrobium</taxon>
    </lineage>
</organism>
<feature type="signal peptide" evidence="1">
    <location>
        <begin position="1"/>
        <end position="24"/>
    </location>
</feature>
<keyword evidence="1" id="KW-0732">Signal</keyword>
<gene>
    <name evidence="2" type="ORF">E6H04_04970</name>
</gene>
<evidence type="ECO:0000256" key="1">
    <source>
        <dbReference type="SAM" id="SignalP"/>
    </source>
</evidence>
<evidence type="ECO:0008006" key="4">
    <source>
        <dbReference type="Google" id="ProtNLM"/>
    </source>
</evidence>
<dbReference type="AlphaFoldDB" id="A0A537JFL5"/>
<reference evidence="2 3" key="1">
    <citation type="journal article" date="2019" name="Nat. Microbiol.">
        <title>Mediterranean grassland soil C-N compound turnover is dependent on rainfall and depth, and is mediated by genomically divergent microorganisms.</title>
        <authorList>
            <person name="Diamond S."/>
            <person name="Andeer P.F."/>
            <person name="Li Z."/>
            <person name="Crits-Christoph A."/>
            <person name="Burstein D."/>
            <person name="Anantharaman K."/>
            <person name="Lane K.R."/>
            <person name="Thomas B.C."/>
            <person name="Pan C."/>
            <person name="Northen T.R."/>
            <person name="Banfield J.F."/>
        </authorList>
    </citation>
    <scope>NUCLEOTIDE SEQUENCE [LARGE SCALE GENOMIC DNA]</scope>
    <source>
        <strain evidence="2">NP_7</strain>
    </source>
</reference>
<evidence type="ECO:0000313" key="3">
    <source>
        <dbReference type="Proteomes" id="UP000320048"/>
    </source>
</evidence>
<dbReference type="Proteomes" id="UP000320048">
    <property type="component" value="Unassembled WGS sequence"/>
</dbReference>
<name>A0A537JFL5_9BACT</name>
<proteinExistence type="predicted"/>